<feature type="binding site" evidence="6">
    <location>
        <position position="181"/>
    </location>
    <ligand>
        <name>substrate</name>
    </ligand>
</feature>
<evidence type="ECO:0000256" key="5">
    <source>
        <dbReference type="PIRSR" id="PIRSR001221-1"/>
    </source>
</evidence>
<dbReference type="RefSeq" id="XP_041559161.1">
    <property type="nucleotide sequence ID" value="XM_041706812.1"/>
</dbReference>
<gene>
    <name evidence="8" type="ORF">APUU_60015A</name>
</gene>
<feature type="binding site" evidence="6">
    <location>
        <position position="207"/>
    </location>
    <ligand>
        <name>substrate</name>
    </ligand>
</feature>
<reference evidence="8" key="2">
    <citation type="submission" date="2021-02" db="EMBL/GenBank/DDBJ databases">
        <title>Aspergillus puulaauensis MK2 genome sequence.</title>
        <authorList>
            <person name="Futagami T."/>
            <person name="Mori K."/>
            <person name="Kadooka C."/>
            <person name="Tanaka T."/>
        </authorList>
    </citation>
    <scope>NUCLEOTIDE SEQUENCE</scope>
    <source>
        <strain evidence="8">MK2</strain>
    </source>
</reference>
<dbReference type="Proteomes" id="UP000654913">
    <property type="component" value="Chromosome 6"/>
</dbReference>
<dbReference type="InterPro" id="IPR020556">
    <property type="entry name" value="Amidase_CS"/>
</dbReference>
<evidence type="ECO:0000256" key="1">
    <source>
        <dbReference type="ARBA" id="ARBA00001311"/>
    </source>
</evidence>
<sequence>MQWEEIAQTKRASRDRAIPPEWQLSLPQFQDTQVDVRAVPSQCGILTTRELDITATDAVELVQKLVRREYTSYEVTLAFCKRAAIAQQLINCLSEVIFQSALAAAAQIDAEYAATGVPRGPLHGLPVSLKDCFPVEGTDATIGYTAFANSPTKHGEDAAITRIMRECGAVLFCKTNVPTAMMAGETYNSIYGYTSNPYNTFLSSGGSSGGESALLALRGSPLGVGTDVGGSVRIPASFCGLYTLKPSSGRFPIAGTRDGMEGQEAVRNVVGPMAKSLAAIEMWTRAVLASQPWMAVDPVCLPIPYREVQIPRKLCFGLLLDDGIVKPLPPVTRALHQAKAALEAAGHMLVEFRIDDPLYTDTLKHALYRSAAADAVSNTLAKTEEPWPRGMEMLEETVKSNDKSPATVSDLWKAQVKRTEYARRVLQAWAATESKTGTGREIDALLMPCTPWPACEKYKFTYDNYTSLWNVLDYCAITVPVTQVSVVDDVKPPYECRNQIEADIWEGYEPENLKGAPVGVQLVGRRLNEEYLLGVTRACDDALKL</sequence>
<reference evidence="8" key="1">
    <citation type="submission" date="2021-01" db="EMBL/GenBank/DDBJ databases">
        <authorList>
            <consortium name="Aspergillus puulaauensis MK2 genome sequencing consortium"/>
            <person name="Kazuki M."/>
            <person name="Futagami T."/>
        </authorList>
    </citation>
    <scope>NUCLEOTIDE SEQUENCE</scope>
    <source>
        <strain evidence="8">MK2</strain>
    </source>
</reference>
<dbReference type="InterPro" id="IPR036928">
    <property type="entry name" value="AS_sf"/>
</dbReference>
<evidence type="ECO:0000256" key="2">
    <source>
        <dbReference type="ARBA" id="ARBA00009199"/>
    </source>
</evidence>
<evidence type="ECO:0000256" key="3">
    <source>
        <dbReference type="ARBA" id="ARBA00012922"/>
    </source>
</evidence>
<organism evidence="8 9">
    <name type="scientific">Aspergillus puulaauensis</name>
    <dbReference type="NCBI Taxonomy" id="1220207"/>
    <lineage>
        <taxon>Eukaryota</taxon>
        <taxon>Fungi</taxon>
        <taxon>Dikarya</taxon>
        <taxon>Ascomycota</taxon>
        <taxon>Pezizomycotina</taxon>
        <taxon>Eurotiomycetes</taxon>
        <taxon>Eurotiomycetidae</taxon>
        <taxon>Eurotiales</taxon>
        <taxon>Aspergillaceae</taxon>
        <taxon>Aspergillus</taxon>
    </lineage>
</organism>
<dbReference type="PROSITE" id="PS00571">
    <property type="entry name" value="AMIDASES"/>
    <property type="match status" value="1"/>
</dbReference>
<evidence type="ECO:0000256" key="6">
    <source>
        <dbReference type="PIRSR" id="PIRSR001221-2"/>
    </source>
</evidence>
<evidence type="ECO:0000256" key="4">
    <source>
        <dbReference type="ARBA" id="ARBA00022801"/>
    </source>
</evidence>
<protein>
    <recommendedName>
        <fullName evidence="3">amidase</fullName>
        <ecNumber evidence="3">3.5.1.4</ecNumber>
    </recommendedName>
</protein>
<dbReference type="OrthoDB" id="6428749at2759"/>
<dbReference type="InterPro" id="IPR023631">
    <property type="entry name" value="Amidase_dom"/>
</dbReference>
<dbReference type="Gene3D" id="3.90.1300.10">
    <property type="entry name" value="Amidase signature (AS) domain"/>
    <property type="match status" value="1"/>
</dbReference>
<dbReference type="GeneID" id="64976972"/>
<feature type="active site" description="Charge relay system" evidence="5">
    <location>
        <position position="130"/>
    </location>
</feature>
<dbReference type="Pfam" id="PF01425">
    <property type="entry name" value="Amidase"/>
    <property type="match status" value="1"/>
</dbReference>
<dbReference type="EC" id="3.5.1.4" evidence="3"/>
<dbReference type="GO" id="GO:0004040">
    <property type="term" value="F:amidase activity"/>
    <property type="evidence" value="ECO:0007669"/>
    <property type="project" value="UniProtKB-EC"/>
</dbReference>
<keyword evidence="9" id="KW-1185">Reference proteome</keyword>
<feature type="domain" description="Amidase" evidence="7">
    <location>
        <begin position="74"/>
        <end position="533"/>
    </location>
</feature>
<proteinExistence type="inferred from homology"/>
<feature type="binding site" evidence="6">
    <location>
        <begin position="228"/>
        <end position="231"/>
    </location>
    <ligand>
        <name>substrate</name>
    </ligand>
</feature>
<evidence type="ECO:0000259" key="7">
    <source>
        <dbReference type="Pfam" id="PF01425"/>
    </source>
</evidence>
<dbReference type="AlphaFoldDB" id="A0A7R8AQE4"/>
<dbReference type="PANTHER" id="PTHR46072:SF11">
    <property type="entry name" value="AMIDASE-RELATED"/>
    <property type="match status" value="1"/>
</dbReference>
<feature type="active site" description="Acyl-ester intermediate" evidence="5">
    <location>
        <position position="231"/>
    </location>
</feature>
<evidence type="ECO:0000313" key="8">
    <source>
        <dbReference type="EMBL" id="BCS26967.1"/>
    </source>
</evidence>
<dbReference type="PANTHER" id="PTHR46072">
    <property type="entry name" value="AMIDASE-RELATED-RELATED"/>
    <property type="match status" value="1"/>
</dbReference>
<dbReference type="KEGG" id="apuu:APUU_60015A"/>
<dbReference type="EMBL" id="AP024448">
    <property type="protein sequence ID" value="BCS26967.1"/>
    <property type="molecule type" value="Genomic_DNA"/>
</dbReference>
<dbReference type="SUPFAM" id="SSF75304">
    <property type="entry name" value="Amidase signature (AS) enzymes"/>
    <property type="match status" value="1"/>
</dbReference>
<accession>A0A7R8AQE4</accession>
<feature type="active site" description="Charge relay system" evidence="5">
    <location>
        <position position="207"/>
    </location>
</feature>
<dbReference type="PIRSF" id="PIRSF001221">
    <property type="entry name" value="Amidase_fungi"/>
    <property type="match status" value="1"/>
</dbReference>
<comment type="similarity">
    <text evidence="2">Belongs to the amidase family.</text>
</comment>
<name>A0A7R8AQE4_9EURO</name>
<comment type="catalytic activity">
    <reaction evidence="1">
        <text>a monocarboxylic acid amide + H2O = a monocarboxylate + NH4(+)</text>
        <dbReference type="Rhea" id="RHEA:12020"/>
        <dbReference type="ChEBI" id="CHEBI:15377"/>
        <dbReference type="ChEBI" id="CHEBI:28938"/>
        <dbReference type="ChEBI" id="CHEBI:35757"/>
        <dbReference type="ChEBI" id="CHEBI:83628"/>
        <dbReference type="EC" id="3.5.1.4"/>
    </reaction>
</comment>
<evidence type="ECO:0000313" key="9">
    <source>
        <dbReference type="Proteomes" id="UP000654913"/>
    </source>
</evidence>
<keyword evidence="4" id="KW-0378">Hydrolase</keyword>